<evidence type="ECO:0000313" key="1">
    <source>
        <dbReference type="EMBL" id="RHN82064.1"/>
    </source>
</evidence>
<comment type="caution">
    <text evidence="1">The sequence shown here is derived from an EMBL/GenBank/DDBJ whole genome shotgun (WGS) entry which is preliminary data.</text>
</comment>
<dbReference type="Proteomes" id="UP000265566">
    <property type="component" value="Chromosome 1"/>
</dbReference>
<dbReference type="EMBL" id="PSQE01000001">
    <property type="protein sequence ID" value="RHN82064.1"/>
    <property type="molecule type" value="Genomic_DNA"/>
</dbReference>
<dbReference type="Gramene" id="rna6181">
    <property type="protein sequence ID" value="RHN82064.1"/>
    <property type="gene ID" value="gene6181"/>
</dbReference>
<sequence>MMDFLEILKLFKAVRVGTGEADTERSKKLEQLENNYNNVRNLFMIYVNLLSMCNTVGHALITNREIKVILNLAVVS</sequence>
<reference evidence="1" key="1">
    <citation type="journal article" date="2018" name="Nat. Plants">
        <title>Whole-genome landscape of Medicago truncatula symbiotic genes.</title>
        <authorList>
            <person name="Pecrix Y."/>
            <person name="Gamas P."/>
            <person name="Carrere S."/>
        </authorList>
    </citation>
    <scope>NUCLEOTIDE SEQUENCE</scope>
    <source>
        <tissue evidence="1">Leaves</tissue>
    </source>
</reference>
<dbReference type="AlphaFoldDB" id="A0A396JXQ6"/>
<organism evidence="1">
    <name type="scientific">Medicago truncatula</name>
    <name type="common">Barrel medic</name>
    <name type="synonym">Medicago tribuloides</name>
    <dbReference type="NCBI Taxonomy" id="3880"/>
    <lineage>
        <taxon>Eukaryota</taxon>
        <taxon>Viridiplantae</taxon>
        <taxon>Streptophyta</taxon>
        <taxon>Embryophyta</taxon>
        <taxon>Tracheophyta</taxon>
        <taxon>Spermatophyta</taxon>
        <taxon>Magnoliopsida</taxon>
        <taxon>eudicotyledons</taxon>
        <taxon>Gunneridae</taxon>
        <taxon>Pentapetalae</taxon>
        <taxon>rosids</taxon>
        <taxon>fabids</taxon>
        <taxon>Fabales</taxon>
        <taxon>Fabaceae</taxon>
        <taxon>Papilionoideae</taxon>
        <taxon>50 kb inversion clade</taxon>
        <taxon>NPAAA clade</taxon>
        <taxon>Hologalegina</taxon>
        <taxon>IRL clade</taxon>
        <taxon>Trifolieae</taxon>
        <taxon>Medicago</taxon>
    </lineage>
</organism>
<accession>A0A396JXQ6</accession>
<gene>
    <name evidence="1" type="ORF">MtrunA17_Chr1g0205841</name>
</gene>
<protein>
    <submittedName>
        <fullName evidence="1">Uncharacterized protein</fullName>
    </submittedName>
</protein>
<proteinExistence type="predicted"/>
<name>A0A396JXQ6_MEDTR</name>